<comment type="caution">
    <text evidence="7">The sequence shown here is derived from an EMBL/GenBank/DDBJ whole genome shotgun (WGS) entry which is preliminary data.</text>
</comment>
<name>A0A9D9NBT8_9BACT</name>
<gene>
    <name evidence="7" type="ORF">IAB99_06930</name>
</gene>
<evidence type="ECO:0000256" key="5">
    <source>
        <dbReference type="ARBA" id="ARBA00023237"/>
    </source>
</evidence>
<evidence type="ECO:0000259" key="6">
    <source>
        <dbReference type="Pfam" id="PF07980"/>
    </source>
</evidence>
<dbReference type="SUPFAM" id="SSF48452">
    <property type="entry name" value="TPR-like"/>
    <property type="match status" value="1"/>
</dbReference>
<organism evidence="7 8">
    <name type="scientific">Candidatus Cryptobacteroides faecipullorum</name>
    <dbReference type="NCBI Taxonomy" id="2840764"/>
    <lineage>
        <taxon>Bacteria</taxon>
        <taxon>Pseudomonadati</taxon>
        <taxon>Bacteroidota</taxon>
        <taxon>Bacteroidia</taxon>
        <taxon>Bacteroidales</taxon>
        <taxon>Candidatus Cryptobacteroides</taxon>
    </lineage>
</organism>
<reference evidence="7" key="1">
    <citation type="submission" date="2020-10" db="EMBL/GenBank/DDBJ databases">
        <authorList>
            <person name="Gilroy R."/>
        </authorList>
    </citation>
    <scope>NUCLEOTIDE SEQUENCE</scope>
    <source>
        <strain evidence="7">B1-15692</strain>
    </source>
</reference>
<evidence type="ECO:0000256" key="1">
    <source>
        <dbReference type="ARBA" id="ARBA00004442"/>
    </source>
</evidence>
<dbReference type="InterPro" id="IPR011990">
    <property type="entry name" value="TPR-like_helical_dom_sf"/>
</dbReference>
<protein>
    <submittedName>
        <fullName evidence="7">RagB/SusD family nutrient uptake outer membrane protein</fullName>
    </submittedName>
</protein>
<keyword evidence="5" id="KW-0998">Cell outer membrane</keyword>
<keyword evidence="3" id="KW-0732">Signal</keyword>
<dbReference type="GO" id="GO:0009279">
    <property type="term" value="C:cell outer membrane"/>
    <property type="evidence" value="ECO:0007669"/>
    <property type="project" value="UniProtKB-SubCell"/>
</dbReference>
<evidence type="ECO:0000256" key="3">
    <source>
        <dbReference type="ARBA" id="ARBA00022729"/>
    </source>
</evidence>
<evidence type="ECO:0000256" key="4">
    <source>
        <dbReference type="ARBA" id="ARBA00023136"/>
    </source>
</evidence>
<dbReference type="EMBL" id="JADIMH010000039">
    <property type="protein sequence ID" value="MBO8467480.1"/>
    <property type="molecule type" value="Genomic_DNA"/>
</dbReference>
<sequence length="510" mass="58358">MKKHIELFLKSTVLLCCTAALGSCELESEDYNSVNDTVFPKTETDADMLVTGSAYEVFRMAGWSGIFADDVSTSYIGACDIVISKAGQWHPFTWGNFRIDMYPLNQLWNATYTKLSLFKQVEDMLGYLHYTDAKIRARQIAEMKLAQGWLAFQLWTVYGNIPLIPVEALNNPLDDKEYPRATDEEMDEYIVSNLTEAIPDLDPIYSYGDPDYGRFTQALGHMILLRYYMQKRDWEKAEAEGRELMDPKYGLEIIPKYRDLFTLAGEGNKETIWSCVAERGIIDGTGVFVSNSLPFDYDCGVAACQKWNGNALTWPFYHSFEEGDQRITDGMVIAEYIGTSGEDHSYANDYQNGDSSHQLYWGPAAVKYEVDPNTTGYDSDIDWIVYRYADAITLLAEAIVKQDGPTQEALELMNRVRTRAGLEAYEMADVPDTETFMEKLLEERAHELWWENDFRRLDLLRNDLWDEKMKEKCNFYGETAYIGKKEYELYPIPTQAIVDSGNAIAQNPGY</sequence>
<proteinExistence type="inferred from homology"/>
<dbReference type="InterPro" id="IPR012944">
    <property type="entry name" value="SusD_RagB_dom"/>
</dbReference>
<evidence type="ECO:0000313" key="8">
    <source>
        <dbReference type="Proteomes" id="UP000823660"/>
    </source>
</evidence>
<evidence type="ECO:0000313" key="7">
    <source>
        <dbReference type="EMBL" id="MBO8467480.1"/>
    </source>
</evidence>
<keyword evidence="4" id="KW-0472">Membrane</keyword>
<comment type="subcellular location">
    <subcellularLocation>
        <location evidence="1">Cell outer membrane</location>
    </subcellularLocation>
</comment>
<reference evidence="7" key="2">
    <citation type="journal article" date="2021" name="PeerJ">
        <title>Extensive microbial diversity within the chicken gut microbiome revealed by metagenomics and culture.</title>
        <authorList>
            <person name="Gilroy R."/>
            <person name="Ravi A."/>
            <person name="Getino M."/>
            <person name="Pursley I."/>
            <person name="Horton D.L."/>
            <person name="Alikhan N.F."/>
            <person name="Baker D."/>
            <person name="Gharbi K."/>
            <person name="Hall N."/>
            <person name="Watson M."/>
            <person name="Adriaenssens E.M."/>
            <person name="Foster-Nyarko E."/>
            <person name="Jarju S."/>
            <person name="Secka A."/>
            <person name="Antonio M."/>
            <person name="Oren A."/>
            <person name="Chaudhuri R.R."/>
            <person name="La Ragione R."/>
            <person name="Hildebrand F."/>
            <person name="Pallen M.J."/>
        </authorList>
    </citation>
    <scope>NUCLEOTIDE SEQUENCE</scope>
    <source>
        <strain evidence="7">B1-15692</strain>
    </source>
</reference>
<dbReference type="AlphaFoldDB" id="A0A9D9NBT8"/>
<dbReference type="PROSITE" id="PS51257">
    <property type="entry name" value="PROKAR_LIPOPROTEIN"/>
    <property type="match status" value="1"/>
</dbReference>
<dbReference type="Pfam" id="PF07980">
    <property type="entry name" value="SusD_RagB"/>
    <property type="match status" value="1"/>
</dbReference>
<comment type="similarity">
    <text evidence="2">Belongs to the SusD family.</text>
</comment>
<accession>A0A9D9NBT8</accession>
<dbReference type="Gene3D" id="1.25.40.390">
    <property type="match status" value="1"/>
</dbReference>
<evidence type="ECO:0000256" key="2">
    <source>
        <dbReference type="ARBA" id="ARBA00006275"/>
    </source>
</evidence>
<feature type="domain" description="RagB/SusD" evidence="6">
    <location>
        <begin position="346"/>
        <end position="510"/>
    </location>
</feature>
<dbReference type="Proteomes" id="UP000823660">
    <property type="component" value="Unassembled WGS sequence"/>
</dbReference>